<protein>
    <submittedName>
        <fullName evidence="2">Uncharacterized protein</fullName>
    </submittedName>
</protein>
<feature type="transmembrane region" description="Helical" evidence="1">
    <location>
        <begin position="95"/>
        <end position="121"/>
    </location>
</feature>
<keyword evidence="1" id="KW-1133">Transmembrane helix</keyword>
<dbReference type="AlphaFoldDB" id="A0A7W3SW96"/>
<keyword evidence="3" id="KW-1185">Reference proteome</keyword>
<dbReference type="Proteomes" id="UP000567067">
    <property type="component" value="Unassembled WGS sequence"/>
</dbReference>
<organism evidence="2 3">
    <name type="scientific">Fontibacillus solani</name>
    <dbReference type="NCBI Taxonomy" id="1572857"/>
    <lineage>
        <taxon>Bacteria</taxon>
        <taxon>Bacillati</taxon>
        <taxon>Bacillota</taxon>
        <taxon>Bacilli</taxon>
        <taxon>Bacillales</taxon>
        <taxon>Paenibacillaceae</taxon>
        <taxon>Fontibacillus</taxon>
    </lineage>
</organism>
<dbReference type="EMBL" id="JACJIP010000029">
    <property type="protein sequence ID" value="MBA9087298.1"/>
    <property type="molecule type" value="Genomic_DNA"/>
</dbReference>
<keyword evidence="1" id="KW-0812">Transmembrane</keyword>
<gene>
    <name evidence="2" type="ORF">FHR92_003782</name>
</gene>
<sequence>MRYFKDFLNEIFTWKWVLFFVLTFIFGWSHRRHLMESSTFIQAGLNQWDILIAISGDPIMLLNLTLPFMLLLSCLKIREAWNMTNLIRMKSWWRWVHYSVTRFFPVTATAIMLILVISFLLTAGLRYEANWSSFSRASISTFNYMSSLSWQSGLSPYLVIFLQMCLLFLFLVTIHAFISSLYLYFTNLVFLGGLSFCILLYALVTFRYFPDVPKLITYNYMTFSSSYGVYAAVYPAYVILLSIILASTYIIPLLKKSW</sequence>
<reference evidence="2 3" key="1">
    <citation type="submission" date="2020-08" db="EMBL/GenBank/DDBJ databases">
        <title>Genomic Encyclopedia of Type Strains, Phase III (KMG-III): the genomes of soil and plant-associated and newly described type strains.</title>
        <authorList>
            <person name="Whitman W."/>
        </authorList>
    </citation>
    <scope>NUCLEOTIDE SEQUENCE [LARGE SCALE GENOMIC DNA]</scope>
    <source>
        <strain evidence="2 3">CECT 8693</strain>
    </source>
</reference>
<feature type="transmembrane region" description="Helical" evidence="1">
    <location>
        <begin position="229"/>
        <end position="254"/>
    </location>
</feature>
<accession>A0A7W3SW96</accession>
<evidence type="ECO:0000313" key="3">
    <source>
        <dbReference type="Proteomes" id="UP000567067"/>
    </source>
</evidence>
<evidence type="ECO:0000313" key="2">
    <source>
        <dbReference type="EMBL" id="MBA9087298.1"/>
    </source>
</evidence>
<feature type="transmembrane region" description="Helical" evidence="1">
    <location>
        <begin position="154"/>
        <end position="174"/>
    </location>
</feature>
<comment type="caution">
    <text evidence="2">The sequence shown here is derived from an EMBL/GenBank/DDBJ whole genome shotgun (WGS) entry which is preliminary data.</text>
</comment>
<proteinExistence type="predicted"/>
<feature type="transmembrane region" description="Helical" evidence="1">
    <location>
        <begin position="12"/>
        <end position="30"/>
    </location>
</feature>
<feature type="transmembrane region" description="Helical" evidence="1">
    <location>
        <begin position="50"/>
        <end position="75"/>
    </location>
</feature>
<keyword evidence="1" id="KW-0472">Membrane</keyword>
<evidence type="ECO:0000256" key="1">
    <source>
        <dbReference type="SAM" id="Phobius"/>
    </source>
</evidence>
<name>A0A7W3SW96_9BACL</name>
<feature type="transmembrane region" description="Helical" evidence="1">
    <location>
        <begin position="181"/>
        <end position="209"/>
    </location>
</feature>